<name>A0A433QD85_9FUNG</name>
<comment type="caution">
    <text evidence="2">The sequence shown here is derived from an EMBL/GenBank/DDBJ whole genome shotgun (WGS) entry which is preliminary data.</text>
</comment>
<evidence type="ECO:0000313" key="2">
    <source>
        <dbReference type="EMBL" id="RUS27722.1"/>
    </source>
</evidence>
<evidence type="ECO:0000256" key="1">
    <source>
        <dbReference type="SAM" id="MobiDB-lite"/>
    </source>
</evidence>
<dbReference type="AlphaFoldDB" id="A0A433QD85"/>
<keyword evidence="3" id="KW-1185">Reference proteome</keyword>
<sequence>MVSSTFSIFESSSSKTTNKPLRHKGPVRRKVDNYEELIDRKTSLREAQKTLRDMHKTLVKDIVASENGAVSKSV</sequence>
<feature type="compositionally biased region" description="Low complexity" evidence="1">
    <location>
        <begin position="1"/>
        <end position="17"/>
    </location>
</feature>
<gene>
    <name evidence="2" type="ORF">BC938DRAFT_482834</name>
</gene>
<evidence type="ECO:0000313" key="3">
    <source>
        <dbReference type="Proteomes" id="UP000274822"/>
    </source>
</evidence>
<dbReference type="Proteomes" id="UP000274822">
    <property type="component" value="Unassembled WGS sequence"/>
</dbReference>
<feature type="region of interest" description="Disordered" evidence="1">
    <location>
        <begin position="1"/>
        <end position="28"/>
    </location>
</feature>
<dbReference type="EMBL" id="RBNJ01007893">
    <property type="protein sequence ID" value="RUS27722.1"/>
    <property type="molecule type" value="Genomic_DNA"/>
</dbReference>
<protein>
    <submittedName>
        <fullName evidence="2">Uncharacterized protein</fullName>
    </submittedName>
</protein>
<accession>A0A433QD85</accession>
<proteinExistence type="predicted"/>
<organism evidence="2 3">
    <name type="scientific">Jimgerdemannia flammicorona</name>
    <dbReference type="NCBI Taxonomy" id="994334"/>
    <lineage>
        <taxon>Eukaryota</taxon>
        <taxon>Fungi</taxon>
        <taxon>Fungi incertae sedis</taxon>
        <taxon>Mucoromycota</taxon>
        <taxon>Mucoromycotina</taxon>
        <taxon>Endogonomycetes</taxon>
        <taxon>Endogonales</taxon>
        <taxon>Endogonaceae</taxon>
        <taxon>Jimgerdemannia</taxon>
    </lineage>
</organism>
<reference evidence="2 3" key="1">
    <citation type="journal article" date="2018" name="New Phytol.">
        <title>Phylogenomics of Endogonaceae and evolution of mycorrhizas within Mucoromycota.</title>
        <authorList>
            <person name="Chang Y."/>
            <person name="Desiro A."/>
            <person name="Na H."/>
            <person name="Sandor L."/>
            <person name="Lipzen A."/>
            <person name="Clum A."/>
            <person name="Barry K."/>
            <person name="Grigoriev I.V."/>
            <person name="Martin F.M."/>
            <person name="Stajich J.E."/>
            <person name="Smith M.E."/>
            <person name="Bonito G."/>
            <person name="Spatafora J.W."/>
        </authorList>
    </citation>
    <scope>NUCLEOTIDE SEQUENCE [LARGE SCALE GENOMIC DNA]</scope>
    <source>
        <strain evidence="2 3">AD002</strain>
    </source>
</reference>